<sequence length="161" mass="18561">MMRSGCRYLSLASWIERASESRSIHTDIAGFQDRVTELDRRLSMVEDKLNQPSDKDQELQYLRDKLTDFEDGSRRDNVHFFGIPEWAEGTDARIFLKDTLPILTGLTFSPPLELQRAHRMAPLQRSSWETTHNNSLLPLARTGAPTVNCHPLTYDYEGHEL</sequence>
<dbReference type="EMBL" id="JANPWB010000003">
    <property type="protein sequence ID" value="KAJ1202850.1"/>
    <property type="molecule type" value="Genomic_DNA"/>
</dbReference>
<name>A0AAV7VMH3_PLEWA</name>
<accession>A0AAV7VMH3</accession>
<gene>
    <name evidence="1" type="ORF">NDU88_006645</name>
</gene>
<protein>
    <submittedName>
        <fullName evidence="1">Uncharacterized protein</fullName>
    </submittedName>
</protein>
<organism evidence="1 2">
    <name type="scientific">Pleurodeles waltl</name>
    <name type="common">Iberian ribbed newt</name>
    <dbReference type="NCBI Taxonomy" id="8319"/>
    <lineage>
        <taxon>Eukaryota</taxon>
        <taxon>Metazoa</taxon>
        <taxon>Chordata</taxon>
        <taxon>Craniata</taxon>
        <taxon>Vertebrata</taxon>
        <taxon>Euteleostomi</taxon>
        <taxon>Amphibia</taxon>
        <taxon>Batrachia</taxon>
        <taxon>Caudata</taxon>
        <taxon>Salamandroidea</taxon>
        <taxon>Salamandridae</taxon>
        <taxon>Pleurodelinae</taxon>
        <taxon>Pleurodeles</taxon>
    </lineage>
</organism>
<dbReference type="AlphaFoldDB" id="A0AAV7VMH3"/>
<dbReference type="PANTHER" id="PTHR11505">
    <property type="entry name" value="L1 TRANSPOSABLE ELEMENT-RELATED"/>
    <property type="match status" value="1"/>
</dbReference>
<dbReference type="Proteomes" id="UP001066276">
    <property type="component" value="Chromosome 2_1"/>
</dbReference>
<dbReference type="InterPro" id="IPR004244">
    <property type="entry name" value="Transposase_22"/>
</dbReference>
<dbReference type="Gene3D" id="3.30.70.1820">
    <property type="entry name" value="L1 transposable element, RRM domain"/>
    <property type="match status" value="1"/>
</dbReference>
<comment type="caution">
    <text evidence="1">The sequence shown here is derived from an EMBL/GenBank/DDBJ whole genome shotgun (WGS) entry which is preliminary data.</text>
</comment>
<evidence type="ECO:0000313" key="2">
    <source>
        <dbReference type="Proteomes" id="UP001066276"/>
    </source>
</evidence>
<reference evidence="1" key="1">
    <citation type="journal article" date="2022" name="bioRxiv">
        <title>Sequencing and chromosome-scale assembly of the giantPleurodeles waltlgenome.</title>
        <authorList>
            <person name="Brown T."/>
            <person name="Elewa A."/>
            <person name="Iarovenko S."/>
            <person name="Subramanian E."/>
            <person name="Araus A.J."/>
            <person name="Petzold A."/>
            <person name="Susuki M."/>
            <person name="Suzuki K.-i.T."/>
            <person name="Hayashi T."/>
            <person name="Toyoda A."/>
            <person name="Oliveira C."/>
            <person name="Osipova E."/>
            <person name="Leigh N.D."/>
            <person name="Simon A."/>
            <person name="Yun M.H."/>
        </authorList>
    </citation>
    <scope>NUCLEOTIDE SEQUENCE</scope>
    <source>
        <strain evidence="1">20211129_DDA</strain>
        <tissue evidence="1">Liver</tissue>
    </source>
</reference>
<evidence type="ECO:0000313" key="1">
    <source>
        <dbReference type="EMBL" id="KAJ1202850.1"/>
    </source>
</evidence>
<keyword evidence="2" id="KW-1185">Reference proteome</keyword>
<proteinExistence type="predicted"/>